<accession>A0ABX0Q8H7</accession>
<keyword evidence="2" id="KW-1185">Reference proteome</keyword>
<name>A0ABX0Q8H7_9GAMM</name>
<dbReference type="RefSeq" id="WP_167129215.1">
    <property type="nucleotide sequence ID" value="NZ_JAAQQR010000010.1"/>
</dbReference>
<protein>
    <submittedName>
        <fullName evidence="1">Uncharacterized protein</fullName>
    </submittedName>
</protein>
<evidence type="ECO:0000313" key="2">
    <source>
        <dbReference type="Proteomes" id="UP001429601"/>
    </source>
</evidence>
<dbReference type="Gene3D" id="1.10.274.110">
    <property type="match status" value="1"/>
</dbReference>
<dbReference type="Proteomes" id="UP001429601">
    <property type="component" value="Unassembled WGS sequence"/>
</dbReference>
<dbReference type="InterPro" id="IPR038500">
    <property type="entry name" value="Antitermination_sf"/>
</dbReference>
<reference evidence="1 2" key="1">
    <citation type="journal article" date="2011" name="Curr. Microbiol.">
        <title>Luteibacter jiangsuensis sp. nov.: a methamidophos-degrading bacterium isolated from a methamidophos-manufacturing factory.</title>
        <authorList>
            <person name="Wang L."/>
            <person name="Wang G.L."/>
            <person name="Li S.P."/>
            <person name="Jiang J.D."/>
        </authorList>
    </citation>
    <scope>NUCLEOTIDE SEQUENCE [LARGE SCALE GENOMIC DNA]</scope>
    <source>
        <strain evidence="1 2">CGMCC 1.10133</strain>
    </source>
</reference>
<proteinExistence type="predicted"/>
<dbReference type="EMBL" id="JAAQQR010000010">
    <property type="protein sequence ID" value="NID06637.1"/>
    <property type="molecule type" value="Genomic_DNA"/>
</dbReference>
<comment type="caution">
    <text evidence="1">The sequence shown here is derived from an EMBL/GenBank/DDBJ whole genome shotgun (WGS) entry which is preliminary data.</text>
</comment>
<sequence length="220" mass="24232">MHTGKRLAMLNPKNCRFDIGSGGIPDIVATDVAAALGMVPDGIGREVLCRVWWPDGAKLTASQLRDLVDAKMREEWARREAAMLDGLLAIAARGSKGQRSYADAHAARWPRLVVREHEVPQLAPGYAKVRDAVIDELASAGLCQTCHGRCQVANDMGVYRACKECSGEGHMRLSERGRADLCGFSWKTYREGWASVYDWTFQACTDDLHSAERQFHGALA</sequence>
<evidence type="ECO:0000313" key="1">
    <source>
        <dbReference type="EMBL" id="NID06637.1"/>
    </source>
</evidence>
<gene>
    <name evidence="1" type="ORF">HBF26_17210</name>
</gene>
<organism evidence="1 2">
    <name type="scientific">Luteibacter jiangsuensis</name>
    <dbReference type="NCBI Taxonomy" id="637577"/>
    <lineage>
        <taxon>Bacteria</taxon>
        <taxon>Pseudomonadati</taxon>
        <taxon>Pseudomonadota</taxon>
        <taxon>Gammaproteobacteria</taxon>
        <taxon>Lysobacterales</taxon>
        <taxon>Rhodanobacteraceae</taxon>
        <taxon>Luteibacter</taxon>
    </lineage>
</organism>